<dbReference type="EMBL" id="KQ971379">
    <property type="protein sequence ID" value="EFA13246.1"/>
    <property type="molecule type" value="Genomic_DNA"/>
</dbReference>
<organism evidence="1 2">
    <name type="scientific">Tribolium castaneum</name>
    <name type="common">Red flour beetle</name>
    <dbReference type="NCBI Taxonomy" id="7070"/>
    <lineage>
        <taxon>Eukaryota</taxon>
        <taxon>Metazoa</taxon>
        <taxon>Ecdysozoa</taxon>
        <taxon>Arthropoda</taxon>
        <taxon>Hexapoda</taxon>
        <taxon>Insecta</taxon>
        <taxon>Pterygota</taxon>
        <taxon>Neoptera</taxon>
        <taxon>Endopterygota</taxon>
        <taxon>Coleoptera</taxon>
        <taxon>Polyphaga</taxon>
        <taxon>Cucujiformia</taxon>
        <taxon>Tenebrionidae</taxon>
        <taxon>Tenebrionidae incertae sedis</taxon>
        <taxon>Tribolium</taxon>
    </lineage>
</organism>
<evidence type="ECO:0000313" key="1">
    <source>
        <dbReference type="EMBL" id="EFA13246.1"/>
    </source>
</evidence>
<gene>
    <name evidence="1" type="primary">GLEAN_01516</name>
    <name evidence="1" type="ORF">TcasGA2_TC001516</name>
</gene>
<evidence type="ECO:0000313" key="2">
    <source>
        <dbReference type="Proteomes" id="UP000007266"/>
    </source>
</evidence>
<dbReference type="HOGENOM" id="CLU_1645925_0_0_1"/>
<keyword evidence="2" id="KW-1185">Reference proteome</keyword>
<dbReference type="AlphaFoldDB" id="D7EI58"/>
<name>D7EI58_TRICA</name>
<sequence>MPLFVKFRSECFAYFGELASNIGRTCQAVRECMTFRLLRQKANFSHCAKLGEEKKRIYVYLKQSRMQMSFCLLKDGAITAVQARRNNNPSFAVEKYRKRSNNNDSKFLVACFKKRLVSIQENVHKTLRYVFIRFTSDRVRSECLNLAKFLPRNLHSSIMLY</sequence>
<protein>
    <submittedName>
        <fullName evidence="1">Uncharacterized protein</fullName>
    </submittedName>
</protein>
<accession>D7EI58</accession>
<reference evidence="1 2" key="2">
    <citation type="journal article" date="2010" name="Nucleic Acids Res.">
        <title>BeetleBase in 2010: revisions to provide comprehensive genomic information for Tribolium castaneum.</title>
        <authorList>
            <person name="Kim H.S."/>
            <person name="Murphy T."/>
            <person name="Xia J."/>
            <person name="Caragea D."/>
            <person name="Park Y."/>
            <person name="Beeman R.W."/>
            <person name="Lorenzen M.D."/>
            <person name="Butcher S."/>
            <person name="Manak J.R."/>
            <person name="Brown S.J."/>
        </authorList>
    </citation>
    <scope>GENOME REANNOTATION</scope>
    <source>
        <strain evidence="1 2">Georgia GA2</strain>
    </source>
</reference>
<dbReference type="Proteomes" id="UP000007266">
    <property type="component" value="Linkage group 10"/>
</dbReference>
<proteinExistence type="predicted"/>
<dbReference type="InParanoid" id="D7EI58"/>
<reference evidence="1 2" key="1">
    <citation type="journal article" date="2008" name="Nature">
        <title>The genome of the model beetle and pest Tribolium castaneum.</title>
        <authorList>
            <consortium name="Tribolium Genome Sequencing Consortium"/>
            <person name="Richards S."/>
            <person name="Gibbs R.A."/>
            <person name="Weinstock G.M."/>
            <person name="Brown S.J."/>
            <person name="Denell R."/>
            <person name="Beeman R.W."/>
            <person name="Gibbs R."/>
            <person name="Beeman R.W."/>
            <person name="Brown S.J."/>
            <person name="Bucher G."/>
            <person name="Friedrich M."/>
            <person name="Grimmelikhuijzen C.J."/>
            <person name="Klingler M."/>
            <person name="Lorenzen M."/>
            <person name="Richards S."/>
            <person name="Roth S."/>
            <person name="Schroder R."/>
            <person name="Tautz D."/>
            <person name="Zdobnov E.M."/>
            <person name="Muzny D."/>
            <person name="Gibbs R.A."/>
            <person name="Weinstock G.M."/>
            <person name="Attaway T."/>
            <person name="Bell S."/>
            <person name="Buhay C.J."/>
            <person name="Chandrabose M.N."/>
            <person name="Chavez D."/>
            <person name="Clerk-Blankenburg K.P."/>
            <person name="Cree A."/>
            <person name="Dao M."/>
            <person name="Davis C."/>
            <person name="Chacko J."/>
            <person name="Dinh H."/>
            <person name="Dugan-Rocha S."/>
            <person name="Fowler G."/>
            <person name="Garner T.T."/>
            <person name="Garnes J."/>
            <person name="Gnirke A."/>
            <person name="Hawes A."/>
            <person name="Hernandez J."/>
            <person name="Hines S."/>
            <person name="Holder M."/>
            <person name="Hume J."/>
            <person name="Jhangiani S.N."/>
            <person name="Joshi V."/>
            <person name="Khan Z.M."/>
            <person name="Jackson L."/>
            <person name="Kovar C."/>
            <person name="Kowis A."/>
            <person name="Lee S."/>
            <person name="Lewis L.R."/>
            <person name="Margolis J."/>
            <person name="Morgan M."/>
            <person name="Nazareth L.V."/>
            <person name="Nguyen N."/>
            <person name="Okwuonu G."/>
            <person name="Parker D."/>
            <person name="Richards S."/>
            <person name="Ruiz S.J."/>
            <person name="Santibanez J."/>
            <person name="Savard J."/>
            <person name="Scherer S.E."/>
            <person name="Schneider B."/>
            <person name="Sodergren E."/>
            <person name="Tautz D."/>
            <person name="Vattahil S."/>
            <person name="Villasana D."/>
            <person name="White C.S."/>
            <person name="Wright R."/>
            <person name="Park Y."/>
            <person name="Beeman R.W."/>
            <person name="Lord J."/>
            <person name="Oppert B."/>
            <person name="Lorenzen M."/>
            <person name="Brown S."/>
            <person name="Wang L."/>
            <person name="Savard J."/>
            <person name="Tautz D."/>
            <person name="Richards S."/>
            <person name="Weinstock G."/>
            <person name="Gibbs R.A."/>
            <person name="Liu Y."/>
            <person name="Worley K."/>
            <person name="Weinstock G."/>
            <person name="Elsik C.G."/>
            <person name="Reese J.T."/>
            <person name="Elhaik E."/>
            <person name="Landan G."/>
            <person name="Graur D."/>
            <person name="Arensburger P."/>
            <person name="Atkinson P."/>
            <person name="Beeman R.W."/>
            <person name="Beidler J."/>
            <person name="Brown S.J."/>
            <person name="Demuth J.P."/>
            <person name="Drury D.W."/>
            <person name="Du Y.Z."/>
            <person name="Fujiwara H."/>
            <person name="Lorenzen M."/>
            <person name="Maselli V."/>
            <person name="Osanai M."/>
            <person name="Park Y."/>
            <person name="Robertson H.M."/>
            <person name="Tu Z."/>
            <person name="Wang J.J."/>
            <person name="Wang S."/>
            <person name="Richards S."/>
            <person name="Song H."/>
            <person name="Zhang L."/>
            <person name="Sodergren E."/>
            <person name="Werner D."/>
            <person name="Stanke M."/>
            <person name="Morgenstern B."/>
            <person name="Solovyev V."/>
            <person name="Kosarev P."/>
            <person name="Brown G."/>
            <person name="Chen H.C."/>
            <person name="Ermolaeva O."/>
            <person name="Hlavina W."/>
            <person name="Kapustin Y."/>
            <person name="Kiryutin B."/>
            <person name="Kitts P."/>
            <person name="Maglott D."/>
            <person name="Pruitt K."/>
            <person name="Sapojnikov V."/>
            <person name="Souvorov A."/>
            <person name="Mackey A.J."/>
            <person name="Waterhouse R.M."/>
            <person name="Wyder S."/>
            <person name="Zdobnov E.M."/>
            <person name="Zdobnov E.M."/>
            <person name="Wyder S."/>
            <person name="Kriventseva E.V."/>
            <person name="Kadowaki T."/>
            <person name="Bork P."/>
            <person name="Aranda M."/>
            <person name="Bao R."/>
            <person name="Beermann A."/>
            <person name="Berns N."/>
            <person name="Bolognesi R."/>
            <person name="Bonneton F."/>
            <person name="Bopp D."/>
            <person name="Brown S.J."/>
            <person name="Bucher G."/>
            <person name="Butts T."/>
            <person name="Chaumot A."/>
            <person name="Denell R.E."/>
            <person name="Ferrier D.E."/>
            <person name="Friedrich M."/>
            <person name="Gordon C.M."/>
            <person name="Jindra M."/>
            <person name="Klingler M."/>
            <person name="Lan Q."/>
            <person name="Lattorff H.M."/>
            <person name="Laudet V."/>
            <person name="von Levetsow C."/>
            <person name="Liu Z."/>
            <person name="Lutz R."/>
            <person name="Lynch J.A."/>
            <person name="da Fonseca R.N."/>
            <person name="Posnien N."/>
            <person name="Reuter R."/>
            <person name="Roth S."/>
            <person name="Savard J."/>
            <person name="Schinko J.B."/>
            <person name="Schmitt C."/>
            <person name="Schoppmeier M."/>
            <person name="Schroder R."/>
            <person name="Shippy T.D."/>
            <person name="Simonnet F."/>
            <person name="Marques-Souza H."/>
            <person name="Tautz D."/>
            <person name="Tomoyasu Y."/>
            <person name="Trauner J."/>
            <person name="Van der Zee M."/>
            <person name="Vervoort M."/>
            <person name="Wittkopp N."/>
            <person name="Wimmer E.A."/>
            <person name="Yang X."/>
            <person name="Jones A.K."/>
            <person name="Sattelle D.B."/>
            <person name="Ebert P.R."/>
            <person name="Nelson D."/>
            <person name="Scott J.G."/>
            <person name="Beeman R.W."/>
            <person name="Muthukrishnan S."/>
            <person name="Kramer K.J."/>
            <person name="Arakane Y."/>
            <person name="Beeman R.W."/>
            <person name="Zhu Q."/>
            <person name="Hogenkamp D."/>
            <person name="Dixit R."/>
            <person name="Oppert B."/>
            <person name="Jiang H."/>
            <person name="Zou Z."/>
            <person name="Marshall J."/>
            <person name="Elpidina E."/>
            <person name="Vinokurov K."/>
            <person name="Oppert C."/>
            <person name="Zou Z."/>
            <person name="Evans J."/>
            <person name="Lu Z."/>
            <person name="Zhao P."/>
            <person name="Sumathipala N."/>
            <person name="Altincicek B."/>
            <person name="Vilcinskas A."/>
            <person name="Williams M."/>
            <person name="Hultmark D."/>
            <person name="Hetru C."/>
            <person name="Jiang H."/>
            <person name="Grimmelikhuijzen C.J."/>
            <person name="Hauser F."/>
            <person name="Cazzamali G."/>
            <person name="Williamson M."/>
            <person name="Park Y."/>
            <person name="Li B."/>
            <person name="Tanaka Y."/>
            <person name="Predel R."/>
            <person name="Neupert S."/>
            <person name="Schachtner J."/>
            <person name="Verleyen P."/>
            <person name="Raible F."/>
            <person name="Bork P."/>
            <person name="Friedrich M."/>
            <person name="Walden K.K."/>
            <person name="Robertson H.M."/>
            <person name="Angeli S."/>
            <person name="Foret S."/>
            <person name="Bucher G."/>
            <person name="Schuetz S."/>
            <person name="Maleszka R."/>
            <person name="Wimmer E.A."/>
            <person name="Beeman R.W."/>
            <person name="Lorenzen M."/>
            <person name="Tomoyasu Y."/>
            <person name="Miller S.C."/>
            <person name="Grossmann D."/>
            <person name="Bucher G."/>
        </authorList>
    </citation>
    <scope>NUCLEOTIDE SEQUENCE [LARGE SCALE GENOMIC DNA]</scope>
    <source>
        <strain evidence="1 2">Georgia GA2</strain>
    </source>
</reference>